<keyword evidence="4" id="KW-1185">Reference proteome</keyword>
<sequence>MKSANAPQQLPLGVSLRDDARFENYQIGSNGLVCAMLRQAAVREGESFLYIWGAQGSGCSHLLQAACHAAEPRKLTAVYLPLNELLNLSPVILEGMEHLDLICVDNVEAVSGKPEWEEALFHLYNRIRQEQNTLIVAANSAPRQLEIQLPDLVSRLSWGAVFNVAALNDDDKVQAIQLRAKIRGIDLAEDVAKYLVHHASRSMNDLCLMLDRLDKASLMAKRKVTIPFIKQEMGW</sequence>
<dbReference type="InterPro" id="IPR017788">
    <property type="entry name" value="Hda"/>
</dbReference>
<gene>
    <name evidence="3" type="ORF">SAMN05216175_106172</name>
</gene>
<reference evidence="4" key="1">
    <citation type="submission" date="2016-10" db="EMBL/GenBank/DDBJ databases">
        <authorList>
            <person name="Varghese N."/>
            <person name="Submissions S."/>
        </authorList>
    </citation>
    <scope>NUCLEOTIDE SEQUENCE [LARGE SCALE GENOMIC DNA]</scope>
    <source>
        <strain evidence="4">CGMCC 1.10971</strain>
    </source>
</reference>
<dbReference type="AlphaFoldDB" id="A0A1I2RRM4"/>
<evidence type="ECO:0000259" key="2">
    <source>
        <dbReference type="Pfam" id="PF22688"/>
    </source>
</evidence>
<dbReference type="InterPro" id="IPR055199">
    <property type="entry name" value="Hda_lid"/>
</dbReference>
<dbReference type="RefSeq" id="WP_090727927.1">
    <property type="nucleotide sequence ID" value="NZ_FOOU01000006.1"/>
</dbReference>
<dbReference type="SUPFAM" id="SSF52540">
    <property type="entry name" value="P-loop containing nucleoside triphosphate hydrolases"/>
    <property type="match status" value="1"/>
</dbReference>
<dbReference type="InterPro" id="IPR013317">
    <property type="entry name" value="DnaA_dom"/>
</dbReference>
<dbReference type="Pfam" id="PF22688">
    <property type="entry name" value="Hda_lid"/>
    <property type="match status" value="1"/>
</dbReference>
<organism evidence="3 4">
    <name type="scientific">Neptunomonas qingdaonensis</name>
    <dbReference type="NCBI Taxonomy" id="1045558"/>
    <lineage>
        <taxon>Bacteria</taxon>
        <taxon>Pseudomonadati</taxon>
        <taxon>Pseudomonadota</taxon>
        <taxon>Gammaproteobacteria</taxon>
        <taxon>Oceanospirillales</taxon>
        <taxon>Oceanospirillaceae</taxon>
        <taxon>Neptunomonas</taxon>
    </lineage>
</organism>
<accession>A0A1I2RRM4</accession>
<dbReference type="EMBL" id="FOOU01000006">
    <property type="protein sequence ID" value="SFG41267.1"/>
    <property type="molecule type" value="Genomic_DNA"/>
</dbReference>
<dbReference type="PANTHER" id="PTHR30050">
    <property type="entry name" value="CHROMOSOMAL REPLICATION INITIATOR PROTEIN DNAA"/>
    <property type="match status" value="1"/>
</dbReference>
<evidence type="ECO:0000259" key="1">
    <source>
        <dbReference type="Pfam" id="PF00308"/>
    </source>
</evidence>
<dbReference type="NCBIfam" id="TIGR03420">
    <property type="entry name" value="DnaA_homol_Hda"/>
    <property type="match status" value="1"/>
</dbReference>
<dbReference type="Proteomes" id="UP000198623">
    <property type="component" value="Unassembled WGS sequence"/>
</dbReference>
<dbReference type="Gene3D" id="1.10.8.60">
    <property type="match status" value="1"/>
</dbReference>
<feature type="domain" description="Hda lid" evidence="2">
    <location>
        <begin position="169"/>
        <end position="232"/>
    </location>
</feature>
<dbReference type="GO" id="GO:0032297">
    <property type="term" value="P:negative regulation of DNA-templated DNA replication initiation"/>
    <property type="evidence" value="ECO:0007669"/>
    <property type="project" value="InterPro"/>
</dbReference>
<name>A0A1I2RRM4_9GAMM</name>
<proteinExistence type="predicted"/>
<dbReference type="STRING" id="1045558.SAMN05216175_106172"/>
<dbReference type="OrthoDB" id="9784878at2"/>
<protein>
    <submittedName>
        <fullName evidence="3">Regulatory inactivation of DnaA Hda protein</fullName>
    </submittedName>
</protein>
<feature type="domain" description="Chromosomal replication initiator protein DnaA ATPAse" evidence="1">
    <location>
        <begin position="19"/>
        <end position="161"/>
    </location>
</feature>
<dbReference type="Pfam" id="PF00308">
    <property type="entry name" value="Bac_DnaA"/>
    <property type="match status" value="1"/>
</dbReference>
<dbReference type="InterPro" id="IPR027417">
    <property type="entry name" value="P-loop_NTPase"/>
</dbReference>
<evidence type="ECO:0000313" key="3">
    <source>
        <dbReference type="EMBL" id="SFG41267.1"/>
    </source>
</evidence>
<dbReference type="PANTHER" id="PTHR30050:SF5">
    <property type="entry name" value="DNAA REGULATORY INACTIVATOR HDA"/>
    <property type="match status" value="1"/>
</dbReference>
<dbReference type="GO" id="GO:0006270">
    <property type="term" value="P:DNA replication initiation"/>
    <property type="evidence" value="ECO:0007669"/>
    <property type="project" value="TreeGrafter"/>
</dbReference>
<dbReference type="Gene3D" id="3.40.50.300">
    <property type="entry name" value="P-loop containing nucleotide triphosphate hydrolases"/>
    <property type="match status" value="1"/>
</dbReference>
<evidence type="ECO:0000313" key="4">
    <source>
        <dbReference type="Proteomes" id="UP000198623"/>
    </source>
</evidence>